<keyword evidence="5" id="KW-1185">Reference proteome</keyword>
<evidence type="ECO:0000256" key="3">
    <source>
        <dbReference type="SAM" id="Phobius"/>
    </source>
</evidence>
<evidence type="ECO:0000313" key="4">
    <source>
        <dbReference type="EMBL" id="MBB6626206.1"/>
    </source>
</evidence>
<protein>
    <submittedName>
        <fullName evidence="4">Uncharacterized protein</fullName>
    </submittedName>
</protein>
<keyword evidence="3" id="KW-0812">Transmembrane</keyword>
<feature type="transmembrane region" description="Helical" evidence="3">
    <location>
        <begin position="15"/>
        <end position="39"/>
    </location>
</feature>
<dbReference type="EMBL" id="JACKXE010000001">
    <property type="protein sequence ID" value="MBB6626206.1"/>
    <property type="molecule type" value="Genomic_DNA"/>
</dbReference>
<feature type="compositionally biased region" description="Basic and acidic residues" evidence="2">
    <location>
        <begin position="169"/>
        <end position="198"/>
    </location>
</feature>
<name>A0A7X0RDD1_9ACTN</name>
<keyword evidence="3" id="KW-1133">Transmembrane helix</keyword>
<keyword evidence="1" id="KW-0175">Coiled coil</keyword>
<comment type="caution">
    <text evidence="4">The sequence shown here is derived from an EMBL/GenBank/DDBJ whole genome shotgun (WGS) entry which is preliminary data.</text>
</comment>
<gene>
    <name evidence="4" type="ORF">H5V45_02620</name>
</gene>
<evidence type="ECO:0000256" key="2">
    <source>
        <dbReference type="SAM" id="MobiDB-lite"/>
    </source>
</evidence>
<organism evidence="4 5">
    <name type="scientific">Nocardioides luti</name>
    <dbReference type="NCBI Taxonomy" id="2761101"/>
    <lineage>
        <taxon>Bacteria</taxon>
        <taxon>Bacillati</taxon>
        <taxon>Actinomycetota</taxon>
        <taxon>Actinomycetes</taxon>
        <taxon>Propionibacteriales</taxon>
        <taxon>Nocardioidaceae</taxon>
        <taxon>Nocardioides</taxon>
    </lineage>
</organism>
<feature type="coiled-coil region" evidence="1">
    <location>
        <begin position="42"/>
        <end position="76"/>
    </location>
</feature>
<reference evidence="4 5" key="1">
    <citation type="submission" date="2020-08" db="EMBL/GenBank/DDBJ databases">
        <authorList>
            <person name="Seo M.-J."/>
        </authorList>
    </citation>
    <scope>NUCLEOTIDE SEQUENCE [LARGE SCALE GENOMIC DNA]</scope>
    <source>
        <strain evidence="4 5">KIGAM211</strain>
    </source>
</reference>
<dbReference type="AlphaFoldDB" id="A0A7X0RDD1"/>
<evidence type="ECO:0000256" key="1">
    <source>
        <dbReference type="SAM" id="Coils"/>
    </source>
</evidence>
<accession>A0A7X0RDD1</accession>
<dbReference type="Proteomes" id="UP000523955">
    <property type="component" value="Unassembled WGS sequence"/>
</dbReference>
<keyword evidence="3" id="KW-0472">Membrane</keyword>
<proteinExistence type="predicted"/>
<dbReference type="RefSeq" id="WP_185251504.1">
    <property type="nucleotide sequence ID" value="NZ_JACKXE010000001.1"/>
</dbReference>
<sequence>MRLVSAVLGFLLRKVGLVAAVVFSLFLGLLLMSALIPVLQTAEADRDRLTDVTRERAQLEADLAELEDTYAESQRTATESLTRAIDAEIDAGRQKVADQESVVQGRRDEICSRLEKLPEQVSPIGPNPCEDAQQALEAAEEALATFERTLSEAETDAAVLADPTLTDGQKLEQVREDSGLAPAKREIDNKESELAQTRAEEESLQEAQGSWAGRVVDLWARSWRWLLWTALLLVVTPGLLRILSYFVLMPLVTRAHKPIHLAAGSQHEEASLHAAVAERTLVVQLGAGEVLSARSEHVRPVQGKVRSRLLYNWSSPFVSFAAGLYGLSRITGDGNHTSATLATPDDPDSYLMRIDFQDHPGLVMRPKHVVGVIGTPDLTTRWRWGIQSLATWQVRYIMFGGTGSLIVQGTGDVVATNPQGRSTRMDQHLVMGFDSRLIVGVNRTEVFWPYLWGRTPLVDDEFAGSHPLFWQKSSTEGPSNPIARVFDTFYSAFGKLLGF</sequence>
<feature type="coiled-coil region" evidence="1">
    <location>
        <begin position="129"/>
        <end position="156"/>
    </location>
</feature>
<evidence type="ECO:0000313" key="5">
    <source>
        <dbReference type="Proteomes" id="UP000523955"/>
    </source>
</evidence>
<feature type="transmembrane region" description="Helical" evidence="3">
    <location>
        <begin position="225"/>
        <end position="248"/>
    </location>
</feature>
<feature type="region of interest" description="Disordered" evidence="2">
    <location>
        <begin position="168"/>
        <end position="198"/>
    </location>
</feature>